<accession>A0ABX1VH00</accession>
<evidence type="ECO:0000256" key="6">
    <source>
        <dbReference type="ARBA" id="ARBA00023310"/>
    </source>
</evidence>
<organism evidence="8 9">
    <name type="scientific">Alienimonas chondri</name>
    <dbReference type="NCBI Taxonomy" id="2681879"/>
    <lineage>
        <taxon>Bacteria</taxon>
        <taxon>Pseudomonadati</taxon>
        <taxon>Planctomycetota</taxon>
        <taxon>Planctomycetia</taxon>
        <taxon>Planctomycetales</taxon>
        <taxon>Planctomycetaceae</taxon>
        <taxon>Alienimonas</taxon>
    </lineage>
</organism>
<protein>
    <recommendedName>
        <fullName evidence="7">ATP synthase subunit delta</fullName>
    </recommendedName>
    <alternativeName>
        <fullName evidence="7">ATP synthase F(1) sector subunit delta</fullName>
    </alternativeName>
    <alternativeName>
        <fullName evidence="7">F-type ATPase subunit delta</fullName>
        <shortName evidence="7">F-ATPase subunit delta</shortName>
    </alternativeName>
</protein>
<gene>
    <name evidence="8" type="primary">atpD_2</name>
    <name evidence="7" type="synonym">atpH</name>
    <name evidence="8" type="ORF">LzC2_35050</name>
</gene>
<comment type="subcellular location">
    <subcellularLocation>
        <location evidence="7">Cell membrane</location>
        <topology evidence="7">Peripheral membrane protein</topology>
    </subcellularLocation>
    <subcellularLocation>
        <location evidence="1">Membrane</location>
    </subcellularLocation>
</comment>
<dbReference type="SUPFAM" id="SSF47928">
    <property type="entry name" value="N-terminal domain of the delta subunit of the F1F0-ATP synthase"/>
    <property type="match status" value="1"/>
</dbReference>
<evidence type="ECO:0000256" key="1">
    <source>
        <dbReference type="ARBA" id="ARBA00004370"/>
    </source>
</evidence>
<keyword evidence="6 7" id="KW-0066">ATP synthesis</keyword>
<name>A0ABX1VH00_9PLAN</name>
<dbReference type="InterPro" id="IPR026015">
    <property type="entry name" value="ATP_synth_OSCP/delta_N_sf"/>
</dbReference>
<comment type="function">
    <text evidence="7">This protein is part of the stalk that links CF(0) to CF(1). It either transmits conformational changes from CF(0) to CF(1) or is implicated in proton conduction.</text>
</comment>
<comment type="function">
    <text evidence="7">F(1)F(0) ATP synthase produces ATP from ADP in the presence of a proton or sodium gradient. F-type ATPases consist of two structural domains, F(1) containing the extramembraneous catalytic core and F(0) containing the membrane proton channel, linked together by a central stalk and a peripheral stalk. During catalysis, ATP synthesis in the catalytic domain of F(1) is coupled via a rotary mechanism of the central stalk subunits to proton translocation.</text>
</comment>
<comment type="caution">
    <text evidence="8">The sequence shown here is derived from an EMBL/GenBank/DDBJ whole genome shotgun (WGS) entry which is preliminary data.</text>
</comment>
<sequence length="217" mass="23753">MIDADTAALAQEARTKSVMEDPSSIAIARTYADAFLRAAGQDVDSVLEEFTSLQDDVFAPNPQFERMLTGDALGRDEKVALIDRAIAPHASKVFANFLRTLARHERLELLPQILGEAHVAREAELGKQRVVVTTAAPLSDADLRRVESELNAATSYTPVVIPEVDPAILGGMVIRVGDTVYDSSLKARLRQLRGRLKAKATHEIQSGRDRLRHSEGD</sequence>
<evidence type="ECO:0000256" key="2">
    <source>
        <dbReference type="ARBA" id="ARBA00022448"/>
    </source>
</evidence>
<keyword evidence="4 7" id="KW-0406">Ion transport</keyword>
<dbReference type="InterPro" id="IPR000711">
    <property type="entry name" value="ATPase_OSCP/dsu"/>
</dbReference>
<evidence type="ECO:0000256" key="7">
    <source>
        <dbReference type="HAMAP-Rule" id="MF_01416"/>
    </source>
</evidence>
<evidence type="ECO:0000313" key="8">
    <source>
        <dbReference type="EMBL" id="NNJ27403.1"/>
    </source>
</evidence>
<dbReference type="PANTHER" id="PTHR11910">
    <property type="entry name" value="ATP SYNTHASE DELTA CHAIN"/>
    <property type="match status" value="1"/>
</dbReference>
<keyword evidence="5 7" id="KW-0472">Membrane</keyword>
<keyword evidence="9" id="KW-1185">Reference proteome</keyword>
<dbReference type="PRINTS" id="PR00125">
    <property type="entry name" value="ATPASEDELTA"/>
</dbReference>
<keyword evidence="3 7" id="KW-0375">Hydrogen ion transport</keyword>
<evidence type="ECO:0000256" key="3">
    <source>
        <dbReference type="ARBA" id="ARBA00022781"/>
    </source>
</evidence>
<dbReference type="EMBL" id="WTPX01000149">
    <property type="protein sequence ID" value="NNJ27403.1"/>
    <property type="molecule type" value="Genomic_DNA"/>
</dbReference>
<reference evidence="8 9" key="1">
    <citation type="journal article" date="2020" name="Syst. Appl. Microbiol.">
        <title>Alienimonas chondri sp. nov., a novel planctomycete isolated from the biofilm of the red alga Chondrus crispus.</title>
        <authorList>
            <person name="Vitorino I."/>
            <person name="Albuquerque L."/>
            <person name="Wiegand S."/>
            <person name="Kallscheuer N."/>
            <person name="da Costa M.S."/>
            <person name="Lobo-da-Cunha A."/>
            <person name="Jogler C."/>
            <person name="Lage O.M."/>
        </authorList>
    </citation>
    <scope>NUCLEOTIDE SEQUENCE [LARGE SCALE GENOMIC DNA]</scope>
    <source>
        <strain evidence="8 9">LzC2</strain>
    </source>
</reference>
<dbReference type="Pfam" id="PF00213">
    <property type="entry name" value="OSCP"/>
    <property type="match status" value="1"/>
</dbReference>
<proteinExistence type="inferred from homology"/>
<dbReference type="HAMAP" id="MF_01416">
    <property type="entry name" value="ATP_synth_delta_bact"/>
    <property type="match status" value="1"/>
</dbReference>
<evidence type="ECO:0000313" key="9">
    <source>
        <dbReference type="Proteomes" id="UP000609651"/>
    </source>
</evidence>
<keyword evidence="7" id="KW-0139">CF(1)</keyword>
<keyword evidence="2 7" id="KW-0813">Transport</keyword>
<dbReference type="Proteomes" id="UP000609651">
    <property type="component" value="Unassembled WGS sequence"/>
</dbReference>
<comment type="similarity">
    <text evidence="7">Belongs to the ATPase delta chain family.</text>
</comment>
<dbReference type="RefSeq" id="WP_171189307.1">
    <property type="nucleotide sequence ID" value="NZ_WTPX01000149.1"/>
</dbReference>
<evidence type="ECO:0000256" key="4">
    <source>
        <dbReference type="ARBA" id="ARBA00023065"/>
    </source>
</evidence>
<dbReference type="NCBIfam" id="TIGR01145">
    <property type="entry name" value="ATP_synt_delta"/>
    <property type="match status" value="1"/>
</dbReference>
<evidence type="ECO:0000256" key="5">
    <source>
        <dbReference type="ARBA" id="ARBA00023136"/>
    </source>
</evidence>
<keyword evidence="7" id="KW-1003">Cell membrane</keyword>
<dbReference type="Gene3D" id="1.10.520.20">
    <property type="entry name" value="N-terminal domain of the delta subunit of the F1F0-ATP synthase"/>
    <property type="match status" value="1"/>
</dbReference>